<dbReference type="Pfam" id="PF02803">
    <property type="entry name" value="Thiolase_C"/>
    <property type="match status" value="1"/>
</dbReference>
<name>A0ABW5FYB9_9PSEU</name>
<evidence type="ECO:0000313" key="8">
    <source>
        <dbReference type="Proteomes" id="UP001597417"/>
    </source>
</evidence>
<dbReference type="InterPro" id="IPR020617">
    <property type="entry name" value="Thiolase_C"/>
</dbReference>
<dbReference type="NCBIfam" id="TIGR01930">
    <property type="entry name" value="AcCoA-C-Actrans"/>
    <property type="match status" value="1"/>
</dbReference>
<sequence length="387" mass="40453">MGDPVIVEAVRTPIGKRRGWLSGLHAAELLGAAQQALLRRAGLDPVLAEQVIGGCVTQAGEQAGNVTRTAWLHAGLPEGTGATTIDSQCGSAQQATHLIAGLIAADAIEIGLSCGVEAMSRVPLGANRGVDAGERKPASWSIDMPDQFGAAERIAVRRGLVREDVDQFGASSQLKAAKAWAEGRFDREIAAVTAPVLDADGAPTGEFREVSRDQGLRETTVEGLAKLKPVVEGGVHTAGTSSQISDGASAVLLMDAGRARDLGLRPRARIRAQALVGAEPYYHLDGPVQATERVLRRAGMKIGDLDLFEVNEAFASVVLSWQQIHEADPEKVNVNGGAIALGHPVGSTGTRLITTALHELERQDGETALVTMCAGGALSTATILERL</sequence>
<evidence type="ECO:0000256" key="4">
    <source>
        <dbReference type="RuleBase" id="RU003557"/>
    </source>
</evidence>
<dbReference type="Pfam" id="PF00108">
    <property type="entry name" value="Thiolase_N"/>
    <property type="match status" value="1"/>
</dbReference>
<dbReference type="PANTHER" id="PTHR43365:SF1">
    <property type="entry name" value="ACETYL-COA C-ACYLTRANSFERASE"/>
    <property type="match status" value="1"/>
</dbReference>
<dbReference type="InterPro" id="IPR002155">
    <property type="entry name" value="Thiolase"/>
</dbReference>
<evidence type="ECO:0000256" key="1">
    <source>
        <dbReference type="ARBA" id="ARBA00010982"/>
    </source>
</evidence>
<dbReference type="InterPro" id="IPR020616">
    <property type="entry name" value="Thiolase_N"/>
</dbReference>
<feature type="domain" description="Thiolase N-terminal" evidence="5">
    <location>
        <begin position="5"/>
        <end position="255"/>
    </location>
</feature>
<evidence type="ECO:0000259" key="6">
    <source>
        <dbReference type="Pfam" id="PF02803"/>
    </source>
</evidence>
<evidence type="ECO:0000259" key="5">
    <source>
        <dbReference type="Pfam" id="PF00108"/>
    </source>
</evidence>
<dbReference type="NCBIfam" id="NF005889">
    <property type="entry name" value="PRK07850.1"/>
    <property type="match status" value="1"/>
</dbReference>
<dbReference type="PROSITE" id="PS00737">
    <property type="entry name" value="THIOLASE_2"/>
    <property type="match status" value="1"/>
</dbReference>
<dbReference type="Proteomes" id="UP001597417">
    <property type="component" value="Unassembled WGS sequence"/>
</dbReference>
<evidence type="ECO:0000256" key="3">
    <source>
        <dbReference type="ARBA" id="ARBA00023315"/>
    </source>
</evidence>
<dbReference type="PANTHER" id="PTHR43365">
    <property type="entry name" value="BLR7806 PROTEIN"/>
    <property type="match status" value="1"/>
</dbReference>
<gene>
    <name evidence="7" type="ORF">ACFSXZ_21460</name>
</gene>
<dbReference type="CDD" id="cd00751">
    <property type="entry name" value="thiolase"/>
    <property type="match status" value="1"/>
</dbReference>
<keyword evidence="3 4" id="KW-0012">Acyltransferase</keyword>
<dbReference type="RefSeq" id="WP_378266898.1">
    <property type="nucleotide sequence ID" value="NZ_JBHUKR010000009.1"/>
</dbReference>
<dbReference type="EMBL" id="JBHUKR010000009">
    <property type="protein sequence ID" value="MFD2418901.1"/>
    <property type="molecule type" value="Genomic_DNA"/>
</dbReference>
<dbReference type="Gene3D" id="3.40.47.10">
    <property type="match status" value="2"/>
</dbReference>
<proteinExistence type="inferred from homology"/>
<keyword evidence="8" id="KW-1185">Reference proteome</keyword>
<comment type="caution">
    <text evidence="7">The sequence shown here is derived from an EMBL/GenBank/DDBJ whole genome shotgun (WGS) entry which is preliminary data.</text>
</comment>
<dbReference type="InterPro" id="IPR016039">
    <property type="entry name" value="Thiolase-like"/>
</dbReference>
<keyword evidence="2 4" id="KW-0808">Transferase</keyword>
<dbReference type="InterPro" id="IPR020613">
    <property type="entry name" value="Thiolase_CS"/>
</dbReference>
<protein>
    <submittedName>
        <fullName evidence="7">Steroid 3-ketoacyl-CoA thiolase</fullName>
    </submittedName>
</protein>
<reference evidence="8" key="1">
    <citation type="journal article" date="2019" name="Int. J. Syst. Evol. Microbiol.">
        <title>The Global Catalogue of Microorganisms (GCM) 10K type strain sequencing project: providing services to taxonomists for standard genome sequencing and annotation.</title>
        <authorList>
            <consortium name="The Broad Institute Genomics Platform"/>
            <consortium name="The Broad Institute Genome Sequencing Center for Infectious Disease"/>
            <person name="Wu L."/>
            <person name="Ma J."/>
        </authorList>
    </citation>
    <scope>NUCLEOTIDE SEQUENCE [LARGE SCALE GENOMIC DNA]</scope>
    <source>
        <strain evidence="8">CGMCC 4.7645</strain>
    </source>
</reference>
<feature type="domain" description="Thiolase C-terminal" evidence="6">
    <location>
        <begin position="265"/>
        <end position="386"/>
    </location>
</feature>
<evidence type="ECO:0000313" key="7">
    <source>
        <dbReference type="EMBL" id="MFD2418901.1"/>
    </source>
</evidence>
<evidence type="ECO:0000256" key="2">
    <source>
        <dbReference type="ARBA" id="ARBA00022679"/>
    </source>
</evidence>
<comment type="similarity">
    <text evidence="1 4">Belongs to the thiolase-like superfamily. Thiolase family.</text>
</comment>
<dbReference type="PIRSF" id="PIRSF000429">
    <property type="entry name" value="Ac-CoA_Ac_transf"/>
    <property type="match status" value="1"/>
</dbReference>
<organism evidence="7 8">
    <name type="scientific">Amycolatopsis pigmentata</name>
    <dbReference type="NCBI Taxonomy" id="450801"/>
    <lineage>
        <taxon>Bacteria</taxon>
        <taxon>Bacillati</taxon>
        <taxon>Actinomycetota</taxon>
        <taxon>Actinomycetes</taxon>
        <taxon>Pseudonocardiales</taxon>
        <taxon>Pseudonocardiaceae</taxon>
        <taxon>Amycolatopsis</taxon>
    </lineage>
</organism>
<dbReference type="SUPFAM" id="SSF53901">
    <property type="entry name" value="Thiolase-like"/>
    <property type="match status" value="2"/>
</dbReference>
<accession>A0ABW5FYB9</accession>